<feature type="domain" description="Mor transcription activator" evidence="1">
    <location>
        <begin position="43"/>
        <end position="114"/>
    </location>
</feature>
<protein>
    <recommendedName>
        <fullName evidence="1">Mor transcription activator domain-containing protein</fullName>
    </recommendedName>
</protein>
<dbReference type="SUPFAM" id="SSF46689">
    <property type="entry name" value="Homeodomain-like"/>
    <property type="match status" value="1"/>
</dbReference>
<dbReference type="Proteomes" id="UP001528823">
    <property type="component" value="Unassembled WGS sequence"/>
</dbReference>
<dbReference type="InterPro" id="IPR009057">
    <property type="entry name" value="Homeodomain-like_sf"/>
</dbReference>
<dbReference type="InterPro" id="IPR014875">
    <property type="entry name" value="Mor_transcription_activator"/>
</dbReference>
<gene>
    <name evidence="2" type="ORF">ORQ98_27195</name>
</gene>
<accession>A0ABT5UGY4</accession>
<evidence type="ECO:0000313" key="2">
    <source>
        <dbReference type="EMBL" id="MDE1465654.1"/>
    </source>
</evidence>
<reference evidence="2 3" key="1">
    <citation type="submission" date="2022-11" db="EMBL/GenBank/DDBJ databases">
        <title>Spartinivicinus poritis sp. nov., isolated from scleractinian coral Porites lutea.</title>
        <authorList>
            <person name="Zhang G."/>
            <person name="Cai L."/>
            <person name="Wei Q."/>
        </authorList>
    </citation>
    <scope>NUCLEOTIDE SEQUENCE [LARGE SCALE GENOMIC DNA]</scope>
    <source>
        <strain evidence="2 3">A2-2</strain>
    </source>
</reference>
<dbReference type="Pfam" id="PF08765">
    <property type="entry name" value="Mor"/>
    <property type="match status" value="1"/>
</dbReference>
<keyword evidence="3" id="KW-1185">Reference proteome</keyword>
<dbReference type="RefSeq" id="WP_274691957.1">
    <property type="nucleotide sequence ID" value="NZ_JAPMOU010000075.1"/>
</dbReference>
<evidence type="ECO:0000313" key="3">
    <source>
        <dbReference type="Proteomes" id="UP001528823"/>
    </source>
</evidence>
<sequence length="115" mass="12835">MSIMNKLTETIGEQAAIKLGQCLGGARIYIPRVIDKDHLIILAVGQEAATKIAARFKGQTIQIPIKSEVKTVRDKLIKQEYETTEPRSGVSRADLVALKYALSRRQVFNIIKEVK</sequence>
<evidence type="ECO:0000259" key="1">
    <source>
        <dbReference type="Pfam" id="PF08765"/>
    </source>
</evidence>
<name>A0ABT5UGY4_9GAMM</name>
<comment type="caution">
    <text evidence="2">The sequence shown here is derived from an EMBL/GenBank/DDBJ whole genome shotgun (WGS) entry which is preliminary data.</text>
</comment>
<dbReference type="EMBL" id="JAPMOU010000075">
    <property type="protein sequence ID" value="MDE1465654.1"/>
    <property type="molecule type" value="Genomic_DNA"/>
</dbReference>
<proteinExistence type="predicted"/>
<organism evidence="2 3">
    <name type="scientific">Spartinivicinus poritis</name>
    <dbReference type="NCBI Taxonomy" id="2994640"/>
    <lineage>
        <taxon>Bacteria</taxon>
        <taxon>Pseudomonadati</taxon>
        <taxon>Pseudomonadota</taxon>
        <taxon>Gammaproteobacteria</taxon>
        <taxon>Oceanospirillales</taxon>
        <taxon>Zooshikellaceae</taxon>
        <taxon>Spartinivicinus</taxon>
    </lineage>
</organism>